<evidence type="ECO:0000259" key="1">
    <source>
        <dbReference type="Pfam" id="PF01590"/>
    </source>
</evidence>
<dbReference type="InterPro" id="IPR009061">
    <property type="entry name" value="DNA-bd_dom_put_sf"/>
</dbReference>
<proteinExistence type="predicted"/>
<reference evidence="3 4" key="1">
    <citation type="submission" date="2023-11" db="EMBL/GenBank/DDBJ databases">
        <title>MicrobeMod: A computational toolkit for identifying prokaryotic methylation and restriction-modification with nanopore sequencing.</title>
        <authorList>
            <person name="Crits-Christoph A."/>
            <person name="Kang S.C."/>
            <person name="Lee H."/>
            <person name="Ostrov N."/>
        </authorList>
    </citation>
    <scope>NUCLEOTIDE SEQUENCE [LARGE SCALE GENOMIC DNA]</scope>
    <source>
        <strain evidence="3 4">ATCC 25935</strain>
    </source>
</reference>
<feature type="domain" description="GAF" evidence="1">
    <location>
        <begin position="110"/>
        <end position="234"/>
    </location>
</feature>
<dbReference type="PANTHER" id="PTHR43102:SF2">
    <property type="entry name" value="GAF DOMAIN-CONTAINING PROTEIN"/>
    <property type="match status" value="1"/>
</dbReference>
<evidence type="ECO:0000313" key="3">
    <source>
        <dbReference type="EMBL" id="WQH04837.1"/>
    </source>
</evidence>
<accession>A0ABZ0Y0A7</accession>
<dbReference type="RefSeq" id="WP_026637600.1">
    <property type="nucleotide sequence ID" value="NZ_CP140152.1"/>
</dbReference>
<evidence type="ECO:0000313" key="4">
    <source>
        <dbReference type="Proteomes" id="UP001326110"/>
    </source>
</evidence>
<dbReference type="SUPFAM" id="SSF55781">
    <property type="entry name" value="GAF domain-like"/>
    <property type="match status" value="1"/>
</dbReference>
<feature type="domain" description="Helix-turn-helix" evidence="2">
    <location>
        <begin position="20"/>
        <end position="68"/>
    </location>
</feature>
<keyword evidence="4" id="KW-1185">Reference proteome</keyword>
<dbReference type="InterPro" id="IPR029016">
    <property type="entry name" value="GAF-like_dom_sf"/>
</dbReference>
<dbReference type="Gene3D" id="1.10.1660.10">
    <property type="match status" value="1"/>
</dbReference>
<name>A0ABZ0Y0A7_9BURK</name>
<dbReference type="NCBIfam" id="TIGR01764">
    <property type="entry name" value="excise"/>
    <property type="match status" value="1"/>
</dbReference>
<dbReference type="EMBL" id="CP140152">
    <property type="protein sequence ID" value="WQH04837.1"/>
    <property type="molecule type" value="Genomic_DNA"/>
</dbReference>
<sequence length="244" mass="26715">MVNRLPSSETAADSDPQSILTSKGVAALLGISISTAQLWMENGNLPSWKTPGGHRRVHLSSVQRLQQRLAHDAGLADVAPLSGDVLSPAEVQRLAAVERSGLRECETGPIFDPLTWLAATVTTAPIALLTLLTQSQQLFLSRQGVTMKDTPRDWAFCNYTIAQDDMFFVTDTLDDARFRDNPLVTGAPHIRFYAGVPLIDADGFKLGSLCVIDTEPRRLTGQQARALRELGDIARRELGVRQQR</sequence>
<dbReference type="Proteomes" id="UP001326110">
    <property type="component" value="Chromosome"/>
</dbReference>
<dbReference type="GeneID" id="43165226"/>
<dbReference type="Pfam" id="PF12728">
    <property type="entry name" value="HTH_17"/>
    <property type="match status" value="1"/>
</dbReference>
<dbReference type="InterPro" id="IPR010093">
    <property type="entry name" value="SinI_DNA-bd"/>
</dbReference>
<dbReference type="CDD" id="cd04762">
    <property type="entry name" value="HTH_MerR-trunc"/>
    <property type="match status" value="1"/>
</dbReference>
<dbReference type="InterPro" id="IPR041657">
    <property type="entry name" value="HTH_17"/>
</dbReference>
<dbReference type="Gene3D" id="3.30.450.40">
    <property type="match status" value="1"/>
</dbReference>
<gene>
    <name evidence="3" type="ORF">SR858_00400</name>
</gene>
<dbReference type="InterPro" id="IPR003018">
    <property type="entry name" value="GAF"/>
</dbReference>
<dbReference type="PANTHER" id="PTHR43102">
    <property type="entry name" value="SLR1143 PROTEIN"/>
    <property type="match status" value="1"/>
</dbReference>
<evidence type="ECO:0000259" key="2">
    <source>
        <dbReference type="Pfam" id="PF12728"/>
    </source>
</evidence>
<organism evidence="3 4">
    <name type="scientific">Duganella zoogloeoides</name>
    <dbReference type="NCBI Taxonomy" id="75659"/>
    <lineage>
        <taxon>Bacteria</taxon>
        <taxon>Pseudomonadati</taxon>
        <taxon>Pseudomonadota</taxon>
        <taxon>Betaproteobacteria</taxon>
        <taxon>Burkholderiales</taxon>
        <taxon>Oxalobacteraceae</taxon>
        <taxon>Telluria group</taxon>
        <taxon>Duganella</taxon>
    </lineage>
</organism>
<protein>
    <submittedName>
        <fullName evidence="3">Helix-turn-helix domain-containing protein</fullName>
    </submittedName>
</protein>
<dbReference type="SUPFAM" id="SSF46955">
    <property type="entry name" value="Putative DNA-binding domain"/>
    <property type="match status" value="1"/>
</dbReference>
<dbReference type="Pfam" id="PF01590">
    <property type="entry name" value="GAF"/>
    <property type="match status" value="1"/>
</dbReference>